<accession>A0A820FEN9</accession>
<reference evidence="2" key="1">
    <citation type="submission" date="2021-02" db="EMBL/GenBank/DDBJ databases">
        <authorList>
            <person name="Nowell W R."/>
        </authorList>
    </citation>
    <scope>NUCLEOTIDE SEQUENCE</scope>
</reference>
<proteinExistence type="predicted"/>
<sequence length="54" mass="6326">MTSKTSPSNETQNYGHDVELKMHTLKDENTQLKDEISILKKTIKELEDWNGDYQ</sequence>
<gene>
    <name evidence="2" type="ORF">OXD698_LOCUS44105</name>
</gene>
<dbReference type="AlphaFoldDB" id="A0A820FEN9"/>
<name>A0A820FEN9_9BILA</name>
<evidence type="ECO:0000313" key="2">
    <source>
        <dbReference type="EMBL" id="CAF4263388.1"/>
    </source>
</evidence>
<dbReference type="EMBL" id="CAJOAZ010013170">
    <property type="protein sequence ID" value="CAF4263388.1"/>
    <property type="molecule type" value="Genomic_DNA"/>
</dbReference>
<evidence type="ECO:0000313" key="3">
    <source>
        <dbReference type="Proteomes" id="UP000663844"/>
    </source>
</evidence>
<organism evidence="2 3">
    <name type="scientific">Adineta steineri</name>
    <dbReference type="NCBI Taxonomy" id="433720"/>
    <lineage>
        <taxon>Eukaryota</taxon>
        <taxon>Metazoa</taxon>
        <taxon>Spiralia</taxon>
        <taxon>Gnathifera</taxon>
        <taxon>Rotifera</taxon>
        <taxon>Eurotatoria</taxon>
        <taxon>Bdelloidea</taxon>
        <taxon>Adinetida</taxon>
        <taxon>Adinetidae</taxon>
        <taxon>Adineta</taxon>
    </lineage>
</organism>
<evidence type="ECO:0000256" key="1">
    <source>
        <dbReference type="SAM" id="Coils"/>
    </source>
</evidence>
<comment type="caution">
    <text evidence="2">The sequence shown here is derived from an EMBL/GenBank/DDBJ whole genome shotgun (WGS) entry which is preliminary data.</text>
</comment>
<feature type="non-terminal residue" evidence="2">
    <location>
        <position position="54"/>
    </location>
</feature>
<dbReference type="Proteomes" id="UP000663844">
    <property type="component" value="Unassembled WGS sequence"/>
</dbReference>
<keyword evidence="1" id="KW-0175">Coiled coil</keyword>
<dbReference type="Gene3D" id="1.20.5.170">
    <property type="match status" value="1"/>
</dbReference>
<protein>
    <submittedName>
        <fullName evidence="2">Uncharacterized protein</fullName>
    </submittedName>
</protein>
<feature type="coiled-coil region" evidence="1">
    <location>
        <begin position="22"/>
        <end position="49"/>
    </location>
</feature>